<feature type="region of interest" description="Disordered" evidence="1">
    <location>
        <begin position="33"/>
        <end position="61"/>
    </location>
</feature>
<reference evidence="2 3" key="1">
    <citation type="journal article" date="2018" name="IMA Fungus">
        <title>IMA Genome-F 9: Draft genome sequence of Annulohypoxylon stygium, Aspergillus mulundensis, Berkeleyomyces basicola (syn. Thielaviopsis basicola), Ceratocystis smalleyi, two Cercospora beticola strains, Coleophoma cylindrospora, Fusarium fracticaudum, Phialophora cf. hyalina, and Morchella septimelata.</title>
        <authorList>
            <person name="Wingfield B.D."/>
            <person name="Bills G.F."/>
            <person name="Dong Y."/>
            <person name="Huang W."/>
            <person name="Nel W.J."/>
            <person name="Swalarsk-Parry B.S."/>
            <person name="Vaghefi N."/>
            <person name="Wilken P.M."/>
            <person name="An Z."/>
            <person name="de Beer Z.W."/>
            <person name="De Vos L."/>
            <person name="Chen L."/>
            <person name="Duong T.A."/>
            <person name="Gao Y."/>
            <person name="Hammerbacher A."/>
            <person name="Kikkert J.R."/>
            <person name="Li Y."/>
            <person name="Li H."/>
            <person name="Li K."/>
            <person name="Li Q."/>
            <person name="Liu X."/>
            <person name="Ma X."/>
            <person name="Naidoo K."/>
            <person name="Pethybridge S.J."/>
            <person name="Sun J."/>
            <person name="Steenkamp E.T."/>
            <person name="van der Nest M.A."/>
            <person name="van Wyk S."/>
            <person name="Wingfield M.J."/>
            <person name="Xiong C."/>
            <person name="Yue Q."/>
            <person name="Zhang X."/>
        </authorList>
    </citation>
    <scope>NUCLEOTIDE SEQUENCE [LARGE SCALE GENOMIC DNA]</scope>
    <source>
        <strain evidence="2 3">BP5796</strain>
    </source>
</reference>
<sequence length="95" mass="10584">MYRRALGWYCAPDTRAGNLNVRIGRFRSSGAGRAVTTMDGAGPWTGRANHRRQSRRPGATTVRTGVLDPEQHVRRAGYGAGDGERWRWRLEEGDG</sequence>
<gene>
    <name evidence="2" type="ORF">BP5796_11944</name>
</gene>
<evidence type="ECO:0000256" key="1">
    <source>
        <dbReference type="SAM" id="MobiDB-lite"/>
    </source>
</evidence>
<comment type="caution">
    <text evidence="2">The sequence shown here is derived from an EMBL/GenBank/DDBJ whole genome shotgun (WGS) entry which is preliminary data.</text>
</comment>
<protein>
    <submittedName>
        <fullName evidence="2">Uncharacterized protein</fullName>
    </submittedName>
</protein>
<name>A0A3D8QBJ3_9HELO</name>
<dbReference type="EMBL" id="PDLN01000020">
    <property type="protein sequence ID" value="RDW59020.1"/>
    <property type="molecule type" value="Genomic_DNA"/>
</dbReference>
<proteinExistence type="predicted"/>
<dbReference type="Proteomes" id="UP000256328">
    <property type="component" value="Unassembled WGS sequence"/>
</dbReference>
<dbReference type="AlphaFoldDB" id="A0A3D8QBJ3"/>
<organism evidence="2 3">
    <name type="scientific">Coleophoma crateriformis</name>
    <dbReference type="NCBI Taxonomy" id="565419"/>
    <lineage>
        <taxon>Eukaryota</taxon>
        <taxon>Fungi</taxon>
        <taxon>Dikarya</taxon>
        <taxon>Ascomycota</taxon>
        <taxon>Pezizomycotina</taxon>
        <taxon>Leotiomycetes</taxon>
        <taxon>Helotiales</taxon>
        <taxon>Dermateaceae</taxon>
        <taxon>Coleophoma</taxon>
    </lineage>
</organism>
<keyword evidence="3" id="KW-1185">Reference proteome</keyword>
<evidence type="ECO:0000313" key="2">
    <source>
        <dbReference type="EMBL" id="RDW59020.1"/>
    </source>
</evidence>
<accession>A0A3D8QBJ3</accession>
<evidence type="ECO:0000313" key="3">
    <source>
        <dbReference type="Proteomes" id="UP000256328"/>
    </source>
</evidence>